<reference evidence="2" key="1">
    <citation type="journal article" date="2024" name="Proc. Natl. Acad. Sci. U.S.A.">
        <title>Extraordinary preservation of gene collinearity over three hundred million years revealed in homosporous lycophytes.</title>
        <authorList>
            <person name="Li C."/>
            <person name="Wickell D."/>
            <person name="Kuo L.Y."/>
            <person name="Chen X."/>
            <person name="Nie B."/>
            <person name="Liao X."/>
            <person name="Peng D."/>
            <person name="Ji J."/>
            <person name="Jenkins J."/>
            <person name="Williams M."/>
            <person name="Shu S."/>
            <person name="Plott C."/>
            <person name="Barry K."/>
            <person name="Rajasekar S."/>
            <person name="Grimwood J."/>
            <person name="Han X."/>
            <person name="Sun S."/>
            <person name="Hou Z."/>
            <person name="He W."/>
            <person name="Dai G."/>
            <person name="Sun C."/>
            <person name="Schmutz J."/>
            <person name="Leebens-Mack J.H."/>
            <person name="Li F.W."/>
            <person name="Wang L."/>
        </authorList>
    </citation>
    <scope>NUCLEOTIDE SEQUENCE [LARGE SCALE GENOMIC DNA]</scope>
    <source>
        <strain evidence="2">cv. PW_Plant_1</strain>
    </source>
</reference>
<evidence type="ECO:0000313" key="1">
    <source>
        <dbReference type="EMBL" id="KAJ7556066.1"/>
    </source>
</evidence>
<comment type="caution">
    <text evidence="1">The sequence shown here is derived from an EMBL/GenBank/DDBJ whole genome shotgun (WGS) entry which is preliminary data.</text>
</comment>
<proteinExistence type="predicted"/>
<sequence>MQQRLALRDLLCCRIPFAMPSLFSASADEKLSPPYDCLHSPPTLSILDDLVVAEKNSFGLDLKRKAAAAAEGETRKLKQHKGESCLLRVPGHSWVIVGKLQLWNKESFHHPRMFFPSDCIALSDETATVCCTVKNLDPGLLGETVMVTSFNFIPTLPSNSEDFAKKIDDIDCCGMKPVAVTERAEHAAKFSKDHTSAADQYGGLLEIHRLEVFQSSDRALNKMPTFSSLCLSPTSADVRNTVLESPQQLIGHSKPRLGIWGSLYCISPAFKLPWKHPEQTKEERHTVHCKELEKNVLPENNGTKGKSTQNAMLGFLAELHSCKHSPYCGLRVENETQMCFVKGNQSLQTPCTAKKPSPIDFHSNTKVKEHQVVRIYFSGCLAAWRPLLSGALGLCISITGLRRKRIVIGPEKRPCLLFVATRATLVSLLRHCLPTHIQTEIHPHLENSSRSTVLPQSLSPPDMQTIRKSKASCSRRQQELRVLPDLTLEKCNSVHNSKGCCTKAMQHAADQYHCLLKYQENDSTCLHEQQKAIDRPRVGCYVGLITGMYFQGKLIEMDKKVWLLLTHQQLVELHGLRVGAMLALWHVHFVFLQTIWEKALLLGACFLSSIVVVAFSPFQTQPRLCGPKGRLSKLMELTPFASAFWVFVVALTMKLKFDGFCDDKDSVGSKRYLGVTSIYLKDFFVAHSNLPRDPLKEFVFHNEFCQLGESSSDELTWSPPISKFCEHILSSVEKTSSFMFHKCGTSQHKDNSFVRRVISSKELHAVLLGSLQVCETSGKLQLVDCTGVLDVIVPDLSCVSNLQKTYEIADFHVVFESFCHDFMICDMNKSGEIHSCPCSNHTSIPKRAHKKLFPSKDVAYYVVFHLRTAKCLHYLRCPLGKGKERDKKAFQKIESLFKKPRMGQSFDIILLTHKYPVRSQCMDYENKNDQLAFFAEAIVLPFTLQYPSKFDILEEEAELSGVHLVAGKQCVESSCTTEASCSFLETVGCIGGCKPQIHLRSVEAGQCVGCFNSISKDAPLVEIPVSHSNASNAEVKSSNILETMGLLDRSAQSCGKNSGRTSMLDYANWTELFKTSSASMIKDEYCFSSGGLDCSNTATPKFPVSRDPGFLKVDSRLTDGAQCGLFPNVWKALCNPCNRMMSFKPRRVVLEFNGSNTQYHQVVQIGHCYIRPSDSNVRSEGDVITNPCFHKVELCYDSELKRRSSLSWGLACSNEKSWLQCAEQTFVVDAKRPLWRVDFANADDRTFNRRERQELHIEAPTPTIDCNLYNHSTCGRHCPNCKFMPFDMFKFSSSERVSGICSECIHVASSFGCYCGAVDPGAESGANKFLSTSMCPSQSSELCVKLPRTLRRCLFEQVKSLRAQLLPPVLSVKELFEDTRFSGKLISVSFEEACKDLSALVKGDEKLDSMGSLESCLEGSLTSFFGQITKVYLGSARSLGKQNHSSFVSSFLYSKAGYMIVEIQDTSGPQKLTVFLGMSNGVRPLGMAPGAVVSFHRILIQRNTDGITFLQSTATTLSLVHSVQEHSPEAENMKDNFKKTFPCEHLYEDDEDKEAVESNFNKLGSINDWKSLTNACTSRLKISCRVIAIKRLVLRSAQRSLLLGERSKNMYCDSQSCSLHYGSGCVDISAACFILDDGSGTAECWASGKVAAQLLGIDSSTRNVASAYESMPPERRSGLHFLVKSLCMLVQKYKNILLENDSVLEDGRSLIQAGSSKSLPNEEESIINTLVSSACSRNPLVVCCCPLQESSKNESSGNFVQQWNFQTTSLVNKGKKVQTVMQMCIFVAKHVERVNFLRESKSIIGELDDVL</sequence>
<gene>
    <name evidence="1" type="ORF">O6H91_05G067200</name>
</gene>
<organism evidence="1 2">
    <name type="scientific">Diphasiastrum complanatum</name>
    <name type="common">Issler's clubmoss</name>
    <name type="synonym">Lycopodium complanatum</name>
    <dbReference type="NCBI Taxonomy" id="34168"/>
    <lineage>
        <taxon>Eukaryota</taxon>
        <taxon>Viridiplantae</taxon>
        <taxon>Streptophyta</taxon>
        <taxon>Embryophyta</taxon>
        <taxon>Tracheophyta</taxon>
        <taxon>Lycopodiopsida</taxon>
        <taxon>Lycopodiales</taxon>
        <taxon>Lycopodiaceae</taxon>
        <taxon>Lycopodioideae</taxon>
        <taxon>Diphasiastrum</taxon>
    </lineage>
</organism>
<keyword evidence="2" id="KW-1185">Reference proteome</keyword>
<name>A0ACC2DP57_DIPCM</name>
<evidence type="ECO:0000313" key="2">
    <source>
        <dbReference type="Proteomes" id="UP001162992"/>
    </source>
</evidence>
<accession>A0ACC2DP57</accession>
<protein>
    <submittedName>
        <fullName evidence="1">Uncharacterized protein</fullName>
    </submittedName>
</protein>
<dbReference type="EMBL" id="CM055096">
    <property type="protein sequence ID" value="KAJ7556066.1"/>
    <property type="molecule type" value="Genomic_DNA"/>
</dbReference>
<dbReference type="Proteomes" id="UP001162992">
    <property type="component" value="Chromosome 5"/>
</dbReference>